<proteinExistence type="predicted"/>
<evidence type="ECO:0000313" key="2">
    <source>
        <dbReference type="EMBL" id="MDE1359118.1"/>
    </source>
</evidence>
<evidence type="ECO:0000256" key="1">
    <source>
        <dbReference type="SAM" id="Phobius"/>
    </source>
</evidence>
<dbReference type="AlphaFoldDB" id="A0A9X4J1X6"/>
<comment type="caution">
    <text evidence="2">The sequence shown here is derived from an EMBL/GenBank/DDBJ whole genome shotgun (WGS) entry which is preliminary data.</text>
</comment>
<name>A0A9X4J1X6_9VIBR</name>
<dbReference type="RefSeq" id="WP_274674314.1">
    <property type="nucleotide sequence ID" value="NZ_JAKNAP010000142.1"/>
</dbReference>
<dbReference type="EMBL" id="JAKNAP010000142">
    <property type="protein sequence ID" value="MDE1359118.1"/>
    <property type="molecule type" value="Genomic_DNA"/>
</dbReference>
<keyword evidence="1" id="KW-0812">Transmembrane</keyword>
<keyword evidence="1" id="KW-0472">Membrane</keyword>
<keyword evidence="1" id="KW-1133">Transmembrane helix</keyword>
<sequence length="292" mass="32899">MNSRAFIIVTAILIPLVLFLISPVYSSLFSSEKSLSYALMHTKDLTEDYKEGDSWSKLSTSFDGIELKSAYLSRILIVNSGNKPISRNDFDSDVIIKMGQEIDILGVRVEESSPFNLDIDHYFKEDEVNFKGLLLNPNDQFILEVLSKERPEIISVQSRIAGIDKPRQVDYQKSDGLYLKRVKHESVAVSQETTLIKFNTYLISVVSLISIFSSLISIRSFENKRGIIYASLYMPYILSLLVSIVMMDSLLKDLGLETTLLRAGVLTLVLSMLVFASDFIVKKKGLKTLVSE</sequence>
<evidence type="ECO:0000313" key="3">
    <source>
        <dbReference type="Proteomes" id="UP001140973"/>
    </source>
</evidence>
<protein>
    <submittedName>
        <fullName evidence="2">Uncharacterized protein</fullName>
    </submittedName>
</protein>
<gene>
    <name evidence="2" type="ORF">L9W73_17750</name>
</gene>
<accession>A0A9X4J1X6</accession>
<reference evidence="2" key="1">
    <citation type="submission" date="2022-02" db="EMBL/GenBank/DDBJ databases">
        <title>Emergence and expansion in Europe of a Vibrio aestuarianus clonal complex pathogenic for oysters.</title>
        <authorList>
            <person name="Mesnil A."/>
            <person name="Travers M.-A."/>
        </authorList>
    </citation>
    <scope>NUCLEOTIDE SEQUENCE</scope>
    <source>
        <strain evidence="2">151-ITT-15-cp-1</strain>
    </source>
</reference>
<organism evidence="2 3">
    <name type="scientific">Vibrio aestuarianus</name>
    <dbReference type="NCBI Taxonomy" id="28171"/>
    <lineage>
        <taxon>Bacteria</taxon>
        <taxon>Pseudomonadati</taxon>
        <taxon>Pseudomonadota</taxon>
        <taxon>Gammaproteobacteria</taxon>
        <taxon>Vibrionales</taxon>
        <taxon>Vibrionaceae</taxon>
        <taxon>Vibrio</taxon>
    </lineage>
</organism>
<feature type="transmembrane region" description="Helical" evidence="1">
    <location>
        <begin position="227"/>
        <end position="247"/>
    </location>
</feature>
<feature type="transmembrane region" description="Helical" evidence="1">
    <location>
        <begin position="259"/>
        <end position="281"/>
    </location>
</feature>
<dbReference type="Proteomes" id="UP001140973">
    <property type="component" value="Unassembled WGS sequence"/>
</dbReference>
<feature type="transmembrane region" description="Helical" evidence="1">
    <location>
        <begin position="198"/>
        <end position="218"/>
    </location>
</feature>